<dbReference type="InterPro" id="IPR050188">
    <property type="entry name" value="RluA_PseudoU_synthase"/>
</dbReference>
<protein>
    <recommendedName>
        <fullName evidence="4">RNA pseudouridylate synthase</fullName>
    </recommendedName>
    <alternativeName>
        <fullName evidence="5">RNA-uridine isomerase</fullName>
    </alternativeName>
</protein>
<dbReference type="Pfam" id="PF00849">
    <property type="entry name" value="PseudoU_synth_2"/>
    <property type="match status" value="1"/>
</dbReference>
<dbReference type="InterPro" id="IPR020103">
    <property type="entry name" value="PsdUridine_synth_cat_dom_sf"/>
</dbReference>
<dbReference type="PANTHER" id="PTHR21600:SF83">
    <property type="entry name" value="PSEUDOURIDYLATE SYNTHASE RPUSD4, MITOCHONDRIAL"/>
    <property type="match status" value="1"/>
</dbReference>
<dbReference type="SUPFAM" id="SSF55120">
    <property type="entry name" value="Pseudouridine synthase"/>
    <property type="match status" value="1"/>
</dbReference>
<comment type="caution">
    <text evidence="7">The sequence shown here is derived from an EMBL/GenBank/DDBJ whole genome shotgun (WGS) entry which is preliminary data.</text>
</comment>
<comment type="catalytic activity">
    <reaction evidence="1">
        <text>a uridine in RNA = a pseudouridine in RNA</text>
        <dbReference type="Rhea" id="RHEA:48348"/>
        <dbReference type="Rhea" id="RHEA-COMP:12068"/>
        <dbReference type="Rhea" id="RHEA-COMP:12069"/>
        <dbReference type="ChEBI" id="CHEBI:65314"/>
        <dbReference type="ChEBI" id="CHEBI:65315"/>
    </reaction>
</comment>
<dbReference type="PANTHER" id="PTHR21600">
    <property type="entry name" value="MITOCHONDRIAL RNA PSEUDOURIDINE SYNTHASE"/>
    <property type="match status" value="1"/>
</dbReference>
<sequence>MNGLSGIPVLLEDNHLLGVVKPVNIPVQEDASGDADMLTLLKNDLKIRHDKPGNVFLGLVHRLDRPVGGAMIFAKTSKAASRLSDSVRTHSIRKTYAAVTNGVPREREGRLVHYLLKNERSNTVTSVPKGTPGAKEAILDYTVLADDGKRALVRVELHTGRSHQIRVQMSTIGCPLFGDQKYGASLTKPGEQIALWSVRLRFPHPVSKESTLLISLPPDTAPWSQWPDNVYKLLQNELEHGE</sequence>
<comment type="similarity">
    <text evidence="2">Belongs to the pseudouridine synthase RluA family.</text>
</comment>
<accession>A0ABQ2L578</accession>
<evidence type="ECO:0000313" key="7">
    <source>
        <dbReference type="EMBL" id="GGO03989.1"/>
    </source>
</evidence>
<keyword evidence="3" id="KW-0413">Isomerase</keyword>
<evidence type="ECO:0000256" key="4">
    <source>
        <dbReference type="ARBA" id="ARBA00031870"/>
    </source>
</evidence>
<feature type="domain" description="Pseudouridine synthase RsuA/RluA-like" evidence="6">
    <location>
        <begin position="16"/>
        <end position="170"/>
    </location>
</feature>
<evidence type="ECO:0000256" key="2">
    <source>
        <dbReference type="ARBA" id="ARBA00010876"/>
    </source>
</evidence>
<dbReference type="Proteomes" id="UP000606653">
    <property type="component" value="Unassembled WGS sequence"/>
</dbReference>
<reference evidence="8" key="1">
    <citation type="journal article" date="2019" name="Int. J. Syst. Evol. Microbiol.">
        <title>The Global Catalogue of Microorganisms (GCM) 10K type strain sequencing project: providing services to taxonomists for standard genome sequencing and annotation.</title>
        <authorList>
            <consortium name="The Broad Institute Genomics Platform"/>
            <consortium name="The Broad Institute Genome Sequencing Center for Infectious Disease"/>
            <person name="Wu L."/>
            <person name="Ma J."/>
        </authorList>
    </citation>
    <scope>NUCLEOTIDE SEQUENCE [LARGE SCALE GENOMIC DNA]</scope>
    <source>
        <strain evidence="8">CGMCC 1.6964</strain>
    </source>
</reference>
<dbReference type="CDD" id="cd02869">
    <property type="entry name" value="PseudoU_synth_RluA_like"/>
    <property type="match status" value="1"/>
</dbReference>
<dbReference type="InterPro" id="IPR006145">
    <property type="entry name" value="PsdUridine_synth_RsuA/RluA"/>
</dbReference>
<keyword evidence="8" id="KW-1185">Reference proteome</keyword>
<dbReference type="EMBL" id="BMLN01000008">
    <property type="protein sequence ID" value="GGO03989.1"/>
    <property type="molecule type" value="Genomic_DNA"/>
</dbReference>
<proteinExistence type="inferred from homology"/>
<evidence type="ECO:0000256" key="3">
    <source>
        <dbReference type="ARBA" id="ARBA00023235"/>
    </source>
</evidence>
<evidence type="ECO:0000256" key="5">
    <source>
        <dbReference type="ARBA" id="ARBA00033164"/>
    </source>
</evidence>
<name>A0ABQ2L578_9BACL</name>
<evidence type="ECO:0000259" key="6">
    <source>
        <dbReference type="Pfam" id="PF00849"/>
    </source>
</evidence>
<organism evidence="7 8">
    <name type="scientific">Saccharibacillus kuerlensis</name>
    <dbReference type="NCBI Taxonomy" id="459527"/>
    <lineage>
        <taxon>Bacteria</taxon>
        <taxon>Bacillati</taxon>
        <taxon>Bacillota</taxon>
        <taxon>Bacilli</taxon>
        <taxon>Bacillales</taxon>
        <taxon>Paenibacillaceae</taxon>
        <taxon>Saccharibacillus</taxon>
    </lineage>
</organism>
<dbReference type="Gene3D" id="3.30.2350.10">
    <property type="entry name" value="Pseudouridine synthase"/>
    <property type="match status" value="1"/>
</dbReference>
<gene>
    <name evidence="7" type="ORF">GCM10010969_28790</name>
</gene>
<evidence type="ECO:0000256" key="1">
    <source>
        <dbReference type="ARBA" id="ARBA00000073"/>
    </source>
</evidence>
<evidence type="ECO:0000313" key="8">
    <source>
        <dbReference type="Proteomes" id="UP000606653"/>
    </source>
</evidence>